<sequence>MACSLPTSAFRLLLLAYTDTPLRHSDDRLCSAGTLNSHMHNRDSNATTNIARPSQIPSGVRREERGHLTTHRHGRNSLQIKLARRQTLKRAAQVTAKSSLEARREQRAGGDVTSVRRECVVS</sequence>
<evidence type="ECO:0000313" key="2">
    <source>
        <dbReference type="EMBL" id="TFL05242.1"/>
    </source>
</evidence>
<reference evidence="2 3" key="1">
    <citation type="journal article" date="2019" name="Nat. Ecol. Evol.">
        <title>Megaphylogeny resolves global patterns of mushroom evolution.</title>
        <authorList>
            <person name="Varga T."/>
            <person name="Krizsan K."/>
            <person name="Foldi C."/>
            <person name="Dima B."/>
            <person name="Sanchez-Garcia M."/>
            <person name="Sanchez-Ramirez S."/>
            <person name="Szollosi G.J."/>
            <person name="Szarkandi J.G."/>
            <person name="Papp V."/>
            <person name="Albert L."/>
            <person name="Andreopoulos W."/>
            <person name="Angelini C."/>
            <person name="Antonin V."/>
            <person name="Barry K.W."/>
            <person name="Bougher N.L."/>
            <person name="Buchanan P."/>
            <person name="Buyck B."/>
            <person name="Bense V."/>
            <person name="Catcheside P."/>
            <person name="Chovatia M."/>
            <person name="Cooper J."/>
            <person name="Damon W."/>
            <person name="Desjardin D."/>
            <person name="Finy P."/>
            <person name="Geml J."/>
            <person name="Haridas S."/>
            <person name="Hughes K."/>
            <person name="Justo A."/>
            <person name="Karasinski D."/>
            <person name="Kautmanova I."/>
            <person name="Kiss B."/>
            <person name="Kocsube S."/>
            <person name="Kotiranta H."/>
            <person name="LaButti K.M."/>
            <person name="Lechner B.E."/>
            <person name="Liimatainen K."/>
            <person name="Lipzen A."/>
            <person name="Lukacs Z."/>
            <person name="Mihaltcheva S."/>
            <person name="Morgado L.N."/>
            <person name="Niskanen T."/>
            <person name="Noordeloos M.E."/>
            <person name="Ohm R.A."/>
            <person name="Ortiz-Santana B."/>
            <person name="Ovrebo C."/>
            <person name="Racz N."/>
            <person name="Riley R."/>
            <person name="Savchenko A."/>
            <person name="Shiryaev A."/>
            <person name="Soop K."/>
            <person name="Spirin V."/>
            <person name="Szebenyi C."/>
            <person name="Tomsovsky M."/>
            <person name="Tulloss R.E."/>
            <person name="Uehling J."/>
            <person name="Grigoriev I.V."/>
            <person name="Vagvolgyi C."/>
            <person name="Papp T."/>
            <person name="Martin F.M."/>
            <person name="Miettinen O."/>
            <person name="Hibbett D.S."/>
            <person name="Nagy L.G."/>
        </authorList>
    </citation>
    <scope>NUCLEOTIDE SEQUENCE [LARGE SCALE GENOMIC DNA]</scope>
    <source>
        <strain evidence="2 3">CBS 309.79</strain>
    </source>
</reference>
<accession>A0A5C3QTM8</accession>
<dbReference type="AlphaFoldDB" id="A0A5C3QTM8"/>
<dbReference type="EMBL" id="ML178817">
    <property type="protein sequence ID" value="TFL05242.1"/>
    <property type="molecule type" value="Genomic_DNA"/>
</dbReference>
<name>A0A5C3QTM8_9AGAR</name>
<gene>
    <name evidence="2" type="ORF">BDV98DRAFT_289441</name>
</gene>
<evidence type="ECO:0000313" key="3">
    <source>
        <dbReference type="Proteomes" id="UP000305067"/>
    </source>
</evidence>
<organism evidence="2 3">
    <name type="scientific">Pterulicium gracile</name>
    <dbReference type="NCBI Taxonomy" id="1884261"/>
    <lineage>
        <taxon>Eukaryota</taxon>
        <taxon>Fungi</taxon>
        <taxon>Dikarya</taxon>
        <taxon>Basidiomycota</taxon>
        <taxon>Agaricomycotina</taxon>
        <taxon>Agaricomycetes</taxon>
        <taxon>Agaricomycetidae</taxon>
        <taxon>Agaricales</taxon>
        <taxon>Pleurotineae</taxon>
        <taxon>Pterulaceae</taxon>
        <taxon>Pterulicium</taxon>
    </lineage>
</organism>
<feature type="compositionally biased region" description="Basic and acidic residues" evidence="1">
    <location>
        <begin position="100"/>
        <end position="116"/>
    </location>
</feature>
<proteinExistence type="predicted"/>
<feature type="compositionally biased region" description="Polar residues" evidence="1">
    <location>
        <begin position="40"/>
        <end position="57"/>
    </location>
</feature>
<dbReference type="Proteomes" id="UP000305067">
    <property type="component" value="Unassembled WGS sequence"/>
</dbReference>
<evidence type="ECO:0000256" key="1">
    <source>
        <dbReference type="SAM" id="MobiDB-lite"/>
    </source>
</evidence>
<protein>
    <submittedName>
        <fullName evidence="2">Uncharacterized protein</fullName>
    </submittedName>
</protein>
<keyword evidence="3" id="KW-1185">Reference proteome</keyword>
<feature type="region of interest" description="Disordered" evidence="1">
    <location>
        <begin position="40"/>
        <end position="116"/>
    </location>
</feature>